<dbReference type="Proteomes" id="UP000007431">
    <property type="component" value="Unassembled WGS sequence"/>
</dbReference>
<sequence length="153" mass="17339">MVPRRLNRQTRASPRSTAGRARRPIDRRTRSLVASLDWRVRPSLARSTGGRAHRSIDELIARSLARPDAHVASLDWQTYTSLDWQTDALARLAGRARRSIDWGRRAPRRLTGRTRLVVARSIDGRAAHRVIGGRAHRRSPDRPADTLFARAID</sequence>
<evidence type="ECO:0000256" key="1">
    <source>
        <dbReference type="SAM" id="MobiDB-lite"/>
    </source>
</evidence>
<dbReference type="GeneID" id="9597111"/>
<gene>
    <name evidence="2" type="ORF">SCHCODRAFT_113005</name>
</gene>
<dbReference type="HOGENOM" id="CLU_1714354_0_0_1"/>
<dbReference type="KEGG" id="scm:SCHCO_02516273"/>
<dbReference type="RefSeq" id="XP_003027415.1">
    <property type="nucleotide sequence ID" value="XM_003027369.1"/>
</dbReference>
<feature type="region of interest" description="Disordered" evidence="1">
    <location>
        <begin position="1"/>
        <end position="26"/>
    </location>
</feature>
<name>D8QGL5_SCHCM</name>
<feature type="non-terminal residue" evidence="2">
    <location>
        <position position="153"/>
    </location>
</feature>
<dbReference type="InParanoid" id="D8QGL5"/>
<evidence type="ECO:0000313" key="2">
    <source>
        <dbReference type="EMBL" id="EFI92512.1"/>
    </source>
</evidence>
<evidence type="ECO:0000313" key="3">
    <source>
        <dbReference type="Proteomes" id="UP000007431"/>
    </source>
</evidence>
<dbReference type="AlphaFoldDB" id="D8QGL5"/>
<reference evidence="2 3" key="1">
    <citation type="journal article" date="2010" name="Nat. Biotechnol.">
        <title>Genome sequence of the model mushroom Schizophyllum commune.</title>
        <authorList>
            <person name="Ohm R.A."/>
            <person name="de Jong J.F."/>
            <person name="Lugones L.G."/>
            <person name="Aerts A."/>
            <person name="Kothe E."/>
            <person name="Stajich J.E."/>
            <person name="de Vries R.P."/>
            <person name="Record E."/>
            <person name="Levasseur A."/>
            <person name="Baker S.E."/>
            <person name="Bartholomew K.A."/>
            <person name="Coutinho P.M."/>
            <person name="Erdmann S."/>
            <person name="Fowler T.J."/>
            <person name="Gathman A.C."/>
            <person name="Lombard V."/>
            <person name="Henrissat B."/>
            <person name="Knabe N."/>
            <person name="Kuees U."/>
            <person name="Lilly W.W."/>
            <person name="Lindquist E."/>
            <person name="Lucas S."/>
            <person name="Magnuson J.K."/>
            <person name="Piumi F."/>
            <person name="Raudaskoski M."/>
            <person name="Salamov A."/>
            <person name="Schmutz J."/>
            <person name="Schwarze F.W.M.R."/>
            <person name="vanKuyk P.A."/>
            <person name="Horton J.S."/>
            <person name="Grigoriev I.V."/>
            <person name="Woesten H.A.B."/>
        </authorList>
    </citation>
    <scope>NUCLEOTIDE SEQUENCE [LARGE SCALE GENOMIC DNA]</scope>
    <source>
        <strain evidence="3">H4-8 / FGSC 9210</strain>
    </source>
</reference>
<dbReference type="EMBL" id="GL377312">
    <property type="protein sequence ID" value="EFI92512.1"/>
    <property type="molecule type" value="Genomic_DNA"/>
</dbReference>
<proteinExistence type="predicted"/>
<organism evidence="3">
    <name type="scientific">Schizophyllum commune (strain H4-8 / FGSC 9210)</name>
    <name type="common">Split gill fungus</name>
    <dbReference type="NCBI Taxonomy" id="578458"/>
    <lineage>
        <taxon>Eukaryota</taxon>
        <taxon>Fungi</taxon>
        <taxon>Dikarya</taxon>
        <taxon>Basidiomycota</taxon>
        <taxon>Agaricomycotina</taxon>
        <taxon>Agaricomycetes</taxon>
        <taxon>Agaricomycetidae</taxon>
        <taxon>Agaricales</taxon>
        <taxon>Schizophyllaceae</taxon>
        <taxon>Schizophyllum</taxon>
    </lineage>
</organism>
<protein>
    <submittedName>
        <fullName evidence="2">Uncharacterized protein</fullName>
    </submittedName>
</protein>
<accession>D8QGL5</accession>
<keyword evidence="3" id="KW-1185">Reference proteome</keyword>
<dbReference type="VEuPathDB" id="FungiDB:SCHCODRAFT_02516273"/>